<dbReference type="AlphaFoldDB" id="A0AAE1AXC6"/>
<gene>
    <name evidence="1" type="ORF">RRG08_014533</name>
</gene>
<name>A0AAE1AXC6_9GAST</name>
<keyword evidence="2" id="KW-1185">Reference proteome</keyword>
<comment type="caution">
    <text evidence="1">The sequence shown here is derived from an EMBL/GenBank/DDBJ whole genome shotgun (WGS) entry which is preliminary data.</text>
</comment>
<protein>
    <submittedName>
        <fullName evidence="1">Uncharacterized protein</fullName>
    </submittedName>
</protein>
<reference evidence="1" key="1">
    <citation type="journal article" date="2023" name="G3 (Bethesda)">
        <title>A reference genome for the long-term kleptoplast-retaining sea slug Elysia crispata morphotype clarki.</title>
        <authorList>
            <person name="Eastman K.E."/>
            <person name="Pendleton A.L."/>
            <person name="Shaikh M.A."/>
            <person name="Suttiyut T."/>
            <person name="Ogas R."/>
            <person name="Tomko P."/>
            <person name="Gavelis G."/>
            <person name="Widhalm J.R."/>
            <person name="Wisecaver J.H."/>
        </authorList>
    </citation>
    <scope>NUCLEOTIDE SEQUENCE</scope>
    <source>
        <strain evidence="1">ECLA1</strain>
    </source>
</reference>
<evidence type="ECO:0000313" key="1">
    <source>
        <dbReference type="EMBL" id="KAK3795723.1"/>
    </source>
</evidence>
<sequence>MDPFIKLHSTSFFSFTVFKHDAGDVECDKCLTPPLHPKLRDSLSVPATLPSGPHLGSGGARGSLPLFGNNACFEWGKIAIEVTVLGKLHLSGDTGKVLKRDQRCFMHAKPMLALSALISLSHISFYTHSYVKTPKFT</sequence>
<dbReference type="EMBL" id="JAWDGP010001005">
    <property type="protein sequence ID" value="KAK3795723.1"/>
    <property type="molecule type" value="Genomic_DNA"/>
</dbReference>
<evidence type="ECO:0000313" key="2">
    <source>
        <dbReference type="Proteomes" id="UP001283361"/>
    </source>
</evidence>
<dbReference type="Proteomes" id="UP001283361">
    <property type="component" value="Unassembled WGS sequence"/>
</dbReference>
<proteinExistence type="predicted"/>
<organism evidence="1 2">
    <name type="scientific">Elysia crispata</name>
    <name type="common">lettuce slug</name>
    <dbReference type="NCBI Taxonomy" id="231223"/>
    <lineage>
        <taxon>Eukaryota</taxon>
        <taxon>Metazoa</taxon>
        <taxon>Spiralia</taxon>
        <taxon>Lophotrochozoa</taxon>
        <taxon>Mollusca</taxon>
        <taxon>Gastropoda</taxon>
        <taxon>Heterobranchia</taxon>
        <taxon>Euthyneura</taxon>
        <taxon>Panpulmonata</taxon>
        <taxon>Sacoglossa</taxon>
        <taxon>Placobranchoidea</taxon>
        <taxon>Plakobranchidae</taxon>
        <taxon>Elysia</taxon>
    </lineage>
</organism>
<accession>A0AAE1AXC6</accession>